<name>A0AAV2DAU4_9ROSI</name>
<proteinExistence type="predicted"/>
<protein>
    <submittedName>
        <fullName evidence="1">Uncharacterized protein</fullName>
    </submittedName>
</protein>
<gene>
    <name evidence="1" type="ORF">LTRI10_LOCUS13100</name>
</gene>
<reference evidence="1 2" key="1">
    <citation type="submission" date="2024-04" db="EMBL/GenBank/DDBJ databases">
        <authorList>
            <person name="Fracassetti M."/>
        </authorList>
    </citation>
    <scope>NUCLEOTIDE SEQUENCE [LARGE SCALE GENOMIC DNA]</scope>
</reference>
<dbReference type="AlphaFoldDB" id="A0AAV2DAU4"/>
<sequence>MQMLELEEWRYHAYENTKLYKKRTKSLHDARLRGPKGFQVGDRVLLYNSRLKLFPGKLRSRWSGPFTVTQVFPYGTIEIANLQTKPFKVNDQRLKLYLGDEVERAELVVELADP</sequence>
<keyword evidence="2" id="KW-1185">Reference proteome</keyword>
<evidence type="ECO:0000313" key="2">
    <source>
        <dbReference type="Proteomes" id="UP001497516"/>
    </source>
</evidence>
<organism evidence="1 2">
    <name type="scientific">Linum trigynum</name>
    <dbReference type="NCBI Taxonomy" id="586398"/>
    <lineage>
        <taxon>Eukaryota</taxon>
        <taxon>Viridiplantae</taxon>
        <taxon>Streptophyta</taxon>
        <taxon>Embryophyta</taxon>
        <taxon>Tracheophyta</taxon>
        <taxon>Spermatophyta</taxon>
        <taxon>Magnoliopsida</taxon>
        <taxon>eudicotyledons</taxon>
        <taxon>Gunneridae</taxon>
        <taxon>Pentapetalae</taxon>
        <taxon>rosids</taxon>
        <taxon>fabids</taxon>
        <taxon>Malpighiales</taxon>
        <taxon>Linaceae</taxon>
        <taxon>Linum</taxon>
    </lineage>
</organism>
<accession>A0AAV2DAU4</accession>
<dbReference type="EMBL" id="OZ034815">
    <property type="protein sequence ID" value="CAL1371013.1"/>
    <property type="molecule type" value="Genomic_DNA"/>
</dbReference>
<dbReference type="Proteomes" id="UP001497516">
    <property type="component" value="Chromosome 2"/>
</dbReference>
<evidence type="ECO:0000313" key="1">
    <source>
        <dbReference type="EMBL" id="CAL1371013.1"/>
    </source>
</evidence>